<evidence type="ECO:0000256" key="16">
    <source>
        <dbReference type="ARBA" id="ARBA00023136"/>
    </source>
</evidence>
<dbReference type="SUPFAM" id="SSF52058">
    <property type="entry name" value="L domain-like"/>
    <property type="match status" value="1"/>
</dbReference>
<evidence type="ECO:0000256" key="15">
    <source>
        <dbReference type="ARBA" id="ARBA00022989"/>
    </source>
</evidence>
<dbReference type="Gene3D" id="1.10.510.10">
    <property type="entry name" value="Transferase(Phosphotransferase) domain 1"/>
    <property type="match status" value="1"/>
</dbReference>
<comment type="catalytic activity">
    <reaction evidence="20">
        <text>L-seryl-[protein] + ATP = O-phospho-L-seryl-[protein] + ADP + H(+)</text>
        <dbReference type="Rhea" id="RHEA:17989"/>
        <dbReference type="Rhea" id="RHEA-COMP:9863"/>
        <dbReference type="Rhea" id="RHEA-COMP:11604"/>
        <dbReference type="ChEBI" id="CHEBI:15378"/>
        <dbReference type="ChEBI" id="CHEBI:29999"/>
        <dbReference type="ChEBI" id="CHEBI:30616"/>
        <dbReference type="ChEBI" id="CHEBI:83421"/>
        <dbReference type="ChEBI" id="CHEBI:456216"/>
        <dbReference type="EC" id="2.7.11.1"/>
    </reaction>
</comment>
<dbReference type="Pfam" id="PF00560">
    <property type="entry name" value="LRR_1"/>
    <property type="match status" value="1"/>
</dbReference>
<evidence type="ECO:0000256" key="14">
    <source>
        <dbReference type="ARBA" id="ARBA00022840"/>
    </source>
</evidence>
<dbReference type="PANTHER" id="PTHR27008:SF397">
    <property type="entry name" value="OS01G0523100 PROTEIN"/>
    <property type="match status" value="1"/>
</dbReference>
<dbReference type="InterPro" id="IPR001611">
    <property type="entry name" value="Leu-rich_rpt"/>
</dbReference>
<proteinExistence type="inferred from homology"/>
<dbReference type="InterPro" id="IPR051809">
    <property type="entry name" value="Plant_receptor-like_S/T_kinase"/>
</dbReference>
<gene>
    <name evidence="23" type="ORF">SETIT_6G079200v2</name>
</gene>
<keyword evidence="11" id="KW-0677">Repeat</keyword>
<evidence type="ECO:0000256" key="2">
    <source>
        <dbReference type="ARBA" id="ARBA00008684"/>
    </source>
</evidence>
<dbReference type="Pfam" id="PF08263">
    <property type="entry name" value="LRRNT_2"/>
    <property type="match status" value="1"/>
</dbReference>
<comment type="subcellular location">
    <subcellularLocation>
        <location evidence="1">Cell membrane</location>
        <topology evidence="1">Single-pass membrane protein</topology>
    </subcellularLocation>
</comment>
<keyword evidence="5" id="KW-0723">Serine/threonine-protein kinase</keyword>
<feature type="domain" description="Protein kinase" evidence="22">
    <location>
        <begin position="158"/>
        <end position="492"/>
    </location>
</feature>
<comment type="similarity">
    <text evidence="2">Belongs to the protein kinase superfamily. Ser/Thr protein kinase family.</text>
</comment>
<dbReference type="InterPro" id="IPR000719">
    <property type="entry name" value="Prot_kinase_dom"/>
</dbReference>
<dbReference type="AlphaFoldDB" id="A0A368RJ67"/>
<accession>A0A368RJ67</accession>
<keyword evidence="18" id="KW-0325">Glycoprotein</keyword>
<evidence type="ECO:0000256" key="20">
    <source>
        <dbReference type="ARBA" id="ARBA00048679"/>
    </source>
</evidence>
<dbReference type="EMBL" id="CM003533">
    <property type="protein sequence ID" value="RCV30249.1"/>
    <property type="molecule type" value="Genomic_DNA"/>
</dbReference>
<dbReference type="InterPro" id="IPR011009">
    <property type="entry name" value="Kinase-like_dom_sf"/>
</dbReference>
<keyword evidence="8" id="KW-0808">Transferase</keyword>
<keyword evidence="4" id="KW-1003">Cell membrane</keyword>
<evidence type="ECO:0000256" key="13">
    <source>
        <dbReference type="ARBA" id="ARBA00022777"/>
    </source>
</evidence>
<evidence type="ECO:0000256" key="10">
    <source>
        <dbReference type="ARBA" id="ARBA00022729"/>
    </source>
</evidence>
<keyword evidence="9" id="KW-0812">Transmembrane</keyword>
<dbReference type="InterPro" id="IPR008271">
    <property type="entry name" value="Ser/Thr_kinase_AS"/>
</dbReference>
<evidence type="ECO:0000313" key="23">
    <source>
        <dbReference type="EMBL" id="RCV30249.1"/>
    </source>
</evidence>
<dbReference type="GO" id="GO:0005524">
    <property type="term" value="F:ATP binding"/>
    <property type="evidence" value="ECO:0007669"/>
    <property type="project" value="UniProtKB-KW"/>
</dbReference>
<dbReference type="SUPFAM" id="SSF56112">
    <property type="entry name" value="Protein kinase-like (PK-like)"/>
    <property type="match status" value="1"/>
</dbReference>
<protein>
    <recommendedName>
        <fullName evidence="3">non-specific serine/threonine protein kinase</fullName>
        <ecNumber evidence="3">2.7.11.1</ecNumber>
    </recommendedName>
</protein>
<evidence type="ECO:0000256" key="18">
    <source>
        <dbReference type="ARBA" id="ARBA00023180"/>
    </source>
</evidence>
<dbReference type="FunFam" id="1.10.510.10:FF:000358">
    <property type="entry name" value="Putative leucine-rich repeat receptor-like serine/threonine-protein kinase"/>
    <property type="match status" value="1"/>
</dbReference>
<dbReference type="PROSITE" id="PS50011">
    <property type="entry name" value="PROTEIN_KINASE_DOM"/>
    <property type="match status" value="1"/>
</dbReference>
<keyword evidence="16" id="KW-0472">Membrane</keyword>
<dbReference type="PROSITE" id="PS00108">
    <property type="entry name" value="PROTEIN_KINASE_ST"/>
    <property type="match status" value="1"/>
</dbReference>
<keyword evidence="12" id="KW-0547">Nucleotide-binding</keyword>
<dbReference type="InterPro" id="IPR013210">
    <property type="entry name" value="LRR_N_plant-typ"/>
</dbReference>
<keyword evidence="14" id="KW-0067">ATP-binding</keyword>
<dbReference type="Pfam" id="PF00069">
    <property type="entry name" value="Pkinase"/>
    <property type="match status" value="1"/>
</dbReference>
<feature type="signal peptide" evidence="21">
    <location>
        <begin position="1"/>
        <end position="20"/>
    </location>
</feature>
<evidence type="ECO:0000256" key="12">
    <source>
        <dbReference type="ARBA" id="ARBA00022741"/>
    </source>
</evidence>
<reference evidence="23" key="1">
    <citation type="journal article" date="2012" name="Nat. Biotechnol.">
        <title>Reference genome sequence of the model plant Setaria.</title>
        <authorList>
            <person name="Bennetzen J.L."/>
            <person name="Schmutz J."/>
            <person name="Wang H."/>
            <person name="Percifield R."/>
            <person name="Hawkins J."/>
            <person name="Pontaroli A.C."/>
            <person name="Estep M."/>
            <person name="Feng L."/>
            <person name="Vaughn J.N."/>
            <person name="Grimwood J."/>
            <person name="Jenkins J."/>
            <person name="Barry K."/>
            <person name="Lindquist E."/>
            <person name="Hellsten U."/>
            <person name="Deshpande S."/>
            <person name="Wang X."/>
            <person name="Wu X."/>
            <person name="Mitros T."/>
            <person name="Triplett J."/>
            <person name="Yang X."/>
            <person name="Ye C.Y."/>
            <person name="Mauro-Herrera M."/>
            <person name="Wang L."/>
            <person name="Li P."/>
            <person name="Sharma M."/>
            <person name="Sharma R."/>
            <person name="Ronald P.C."/>
            <person name="Panaud O."/>
            <person name="Kellogg E.A."/>
            <person name="Brutnell T.P."/>
            <person name="Doust A.N."/>
            <person name="Tuskan G.A."/>
            <person name="Rokhsar D."/>
            <person name="Devos K.M."/>
        </authorList>
    </citation>
    <scope>NUCLEOTIDE SEQUENCE [LARGE SCALE GENOMIC DNA]</scope>
    <source>
        <strain evidence="23">Yugu1</strain>
    </source>
</reference>
<evidence type="ECO:0000259" key="22">
    <source>
        <dbReference type="PROSITE" id="PS50011"/>
    </source>
</evidence>
<evidence type="ECO:0000256" key="9">
    <source>
        <dbReference type="ARBA" id="ARBA00022692"/>
    </source>
</evidence>
<keyword evidence="6" id="KW-0597">Phosphoprotein</keyword>
<evidence type="ECO:0000256" key="19">
    <source>
        <dbReference type="ARBA" id="ARBA00047899"/>
    </source>
</evidence>
<dbReference type="OrthoDB" id="676979at2759"/>
<dbReference type="SMART" id="SM00220">
    <property type="entry name" value="S_TKc"/>
    <property type="match status" value="1"/>
</dbReference>
<organism evidence="23">
    <name type="scientific">Setaria italica</name>
    <name type="common">Foxtail millet</name>
    <name type="synonym">Panicum italicum</name>
    <dbReference type="NCBI Taxonomy" id="4555"/>
    <lineage>
        <taxon>Eukaryota</taxon>
        <taxon>Viridiplantae</taxon>
        <taxon>Streptophyta</taxon>
        <taxon>Embryophyta</taxon>
        <taxon>Tracheophyta</taxon>
        <taxon>Spermatophyta</taxon>
        <taxon>Magnoliopsida</taxon>
        <taxon>Liliopsida</taxon>
        <taxon>Poales</taxon>
        <taxon>Poaceae</taxon>
        <taxon>PACMAD clade</taxon>
        <taxon>Panicoideae</taxon>
        <taxon>Panicodae</taxon>
        <taxon>Paniceae</taxon>
        <taxon>Cenchrinae</taxon>
        <taxon>Setaria</taxon>
    </lineage>
</organism>
<dbReference type="Gene3D" id="3.80.10.10">
    <property type="entry name" value="Ribonuclease Inhibitor"/>
    <property type="match status" value="1"/>
</dbReference>
<keyword evidence="10 21" id="KW-0732">Signal</keyword>
<feature type="chain" id="PRO_5016867904" description="non-specific serine/threonine protein kinase" evidence="21">
    <location>
        <begin position="21"/>
        <end position="500"/>
    </location>
</feature>
<evidence type="ECO:0000256" key="7">
    <source>
        <dbReference type="ARBA" id="ARBA00022614"/>
    </source>
</evidence>
<evidence type="ECO:0000256" key="5">
    <source>
        <dbReference type="ARBA" id="ARBA00022527"/>
    </source>
</evidence>
<dbReference type="InterPro" id="IPR032675">
    <property type="entry name" value="LRR_dom_sf"/>
</dbReference>
<keyword evidence="7" id="KW-0433">Leucine-rich repeat</keyword>
<dbReference type="FunFam" id="3.80.10.10:FF:000627">
    <property type="entry name" value="Probable leucine-rich repeat receptor-like protein kinase At2g33170"/>
    <property type="match status" value="1"/>
</dbReference>
<comment type="catalytic activity">
    <reaction evidence="19">
        <text>L-threonyl-[protein] + ATP = O-phospho-L-threonyl-[protein] + ADP + H(+)</text>
        <dbReference type="Rhea" id="RHEA:46608"/>
        <dbReference type="Rhea" id="RHEA-COMP:11060"/>
        <dbReference type="Rhea" id="RHEA-COMP:11605"/>
        <dbReference type="ChEBI" id="CHEBI:15378"/>
        <dbReference type="ChEBI" id="CHEBI:30013"/>
        <dbReference type="ChEBI" id="CHEBI:30616"/>
        <dbReference type="ChEBI" id="CHEBI:61977"/>
        <dbReference type="ChEBI" id="CHEBI:456216"/>
        <dbReference type="EC" id="2.7.11.1"/>
    </reaction>
</comment>
<keyword evidence="17" id="KW-0675">Receptor</keyword>
<evidence type="ECO:0000256" key="1">
    <source>
        <dbReference type="ARBA" id="ARBA00004162"/>
    </source>
</evidence>
<evidence type="ECO:0000256" key="4">
    <source>
        <dbReference type="ARBA" id="ARBA00022475"/>
    </source>
</evidence>
<evidence type="ECO:0000256" key="6">
    <source>
        <dbReference type="ARBA" id="ARBA00022553"/>
    </source>
</evidence>
<dbReference type="GO" id="GO:0005886">
    <property type="term" value="C:plasma membrane"/>
    <property type="evidence" value="ECO:0007669"/>
    <property type="project" value="UniProtKB-SubCell"/>
</dbReference>
<evidence type="ECO:0000256" key="21">
    <source>
        <dbReference type="SAM" id="SignalP"/>
    </source>
</evidence>
<reference evidence="23" key="2">
    <citation type="submission" date="2015-07" db="EMBL/GenBank/DDBJ databases">
        <authorList>
            <person name="Noorani M."/>
        </authorList>
    </citation>
    <scope>NUCLEOTIDE SEQUENCE</scope>
    <source>
        <strain evidence="23">Yugu1</strain>
    </source>
</reference>
<evidence type="ECO:0000256" key="11">
    <source>
        <dbReference type="ARBA" id="ARBA00022737"/>
    </source>
</evidence>
<dbReference type="EC" id="2.7.11.1" evidence="3"/>
<keyword evidence="13" id="KW-0418">Kinase</keyword>
<keyword evidence="15" id="KW-1133">Transmembrane helix</keyword>
<dbReference type="GO" id="GO:0004674">
    <property type="term" value="F:protein serine/threonine kinase activity"/>
    <property type="evidence" value="ECO:0007669"/>
    <property type="project" value="UniProtKB-KW"/>
</dbReference>
<dbReference type="PANTHER" id="PTHR27008">
    <property type="entry name" value="OS04G0122200 PROTEIN"/>
    <property type="match status" value="1"/>
</dbReference>
<evidence type="ECO:0000256" key="8">
    <source>
        <dbReference type="ARBA" id="ARBA00022679"/>
    </source>
</evidence>
<name>A0A368RJ67_SETIT</name>
<evidence type="ECO:0000256" key="3">
    <source>
        <dbReference type="ARBA" id="ARBA00012513"/>
    </source>
</evidence>
<sequence length="500" mass="55205">MSTLHVLVLVLLLHSMCSHASSSLEQQVADGDRRALLAIKLELSDPMGWLSSWNRTSSDVCQWAGVTCSRQHPGRVASLDLSSRQLSGIVSPAIGNLTFLRKLNLESNMLAGEVPLTVGRLRRLRFLSLFNNSFRGEIPREICNCSNLVRLSLGVNQMEGEIPAGLGLLSQLHILYIHYNNLWKITPEKMKTDNRIGLTDKYPRVSYLELFEATDGFTPANLQSGSSKSFLAECGALRRVKHRNLINIITCCSSVDTRGNDFQALVFEFMPNYSLDRWLHPRTDEQLHKLNLIQLLNIAVDVADAIDYLHNNSRPSVIHCDLKPNNILLDSDWTAYVADFGLSKLIGESVNISGSYTGSSIGIRGTVGTENLIINILVVAEYGAGGPVSSAGDAYSFGITLLEMFTGRAPTDDMFREGLSLHLFAEMALPDKLTEIVDTVLLEVQPCENAAKDDKILACLASVVRVGISCSKQIPSERMSMKDAAIELHRIRYVVMEPSI</sequence>
<evidence type="ECO:0000256" key="17">
    <source>
        <dbReference type="ARBA" id="ARBA00023170"/>
    </source>
</evidence>